<keyword evidence="3" id="KW-0285">Flavoprotein</keyword>
<dbReference type="InterPro" id="IPR009100">
    <property type="entry name" value="AcylCoA_DH/oxidase_NM_dom_sf"/>
</dbReference>
<dbReference type="Proteomes" id="UP001501578">
    <property type="component" value="Unassembled WGS sequence"/>
</dbReference>
<evidence type="ECO:0000259" key="6">
    <source>
        <dbReference type="Pfam" id="PF00441"/>
    </source>
</evidence>
<dbReference type="InterPro" id="IPR036250">
    <property type="entry name" value="AcylCo_DH-like_C"/>
</dbReference>
<keyword evidence="4" id="KW-0274">FAD</keyword>
<evidence type="ECO:0000313" key="8">
    <source>
        <dbReference type="EMBL" id="GAA0945333.1"/>
    </source>
</evidence>
<protein>
    <submittedName>
        <fullName evidence="8">Acyl-CoA dehydrogenase family protein</fullName>
    </submittedName>
</protein>
<evidence type="ECO:0000259" key="7">
    <source>
        <dbReference type="Pfam" id="PF02771"/>
    </source>
</evidence>
<dbReference type="PANTHER" id="PTHR43884:SF20">
    <property type="entry name" value="ACYL-COA DEHYDROGENASE FADE28"/>
    <property type="match status" value="1"/>
</dbReference>
<comment type="cofactor">
    <cofactor evidence="1">
        <name>FAD</name>
        <dbReference type="ChEBI" id="CHEBI:57692"/>
    </cofactor>
</comment>
<organism evidence="8 9">
    <name type="scientific">Nonomuraea longicatena</name>
    <dbReference type="NCBI Taxonomy" id="83682"/>
    <lineage>
        <taxon>Bacteria</taxon>
        <taxon>Bacillati</taxon>
        <taxon>Actinomycetota</taxon>
        <taxon>Actinomycetes</taxon>
        <taxon>Streptosporangiales</taxon>
        <taxon>Streptosporangiaceae</taxon>
        <taxon>Nonomuraea</taxon>
    </lineage>
</organism>
<keyword evidence="5" id="KW-0560">Oxidoreductase</keyword>
<gene>
    <name evidence="8" type="ORF">GCM10009560_60170</name>
</gene>
<evidence type="ECO:0000313" key="9">
    <source>
        <dbReference type="Proteomes" id="UP001501578"/>
    </source>
</evidence>
<dbReference type="SUPFAM" id="SSF47203">
    <property type="entry name" value="Acyl-CoA dehydrogenase C-terminal domain-like"/>
    <property type="match status" value="1"/>
</dbReference>
<name>A0ABN1QP80_9ACTN</name>
<dbReference type="Gene3D" id="1.10.540.10">
    <property type="entry name" value="Acyl-CoA dehydrogenase/oxidase, N-terminal domain"/>
    <property type="match status" value="1"/>
</dbReference>
<proteinExistence type="inferred from homology"/>
<comment type="similarity">
    <text evidence="2">Belongs to the acyl-CoA dehydrogenase family.</text>
</comment>
<feature type="domain" description="Acyl-CoA dehydrogenase/oxidase N-terminal" evidence="7">
    <location>
        <begin position="6"/>
        <end position="83"/>
    </location>
</feature>
<evidence type="ECO:0000256" key="1">
    <source>
        <dbReference type="ARBA" id="ARBA00001974"/>
    </source>
</evidence>
<evidence type="ECO:0000256" key="4">
    <source>
        <dbReference type="ARBA" id="ARBA00022827"/>
    </source>
</evidence>
<reference evidence="8 9" key="1">
    <citation type="journal article" date="2019" name="Int. J. Syst. Evol. Microbiol.">
        <title>The Global Catalogue of Microorganisms (GCM) 10K type strain sequencing project: providing services to taxonomists for standard genome sequencing and annotation.</title>
        <authorList>
            <consortium name="The Broad Institute Genomics Platform"/>
            <consortium name="The Broad Institute Genome Sequencing Center for Infectious Disease"/>
            <person name="Wu L."/>
            <person name="Ma J."/>
        </authorList>
    </citation>
    <scope>NUCLEOTIDE SEQUENCE [LARGE SCALE GENOMIC DNA]</scope>
    <source>
        <strain evidence="8 9">JCM 11136</strain>
    </source>
</reference>
<dbReference type="RefSeq" id="WP_343953499.1">
    <property type="nucleotide sequence ID" value="NZ_BAAAHQ010000038.1"/>
</dbReference>
<feature type="domain" description="Acyl-CoA dehydrogenase/oxidase C-terminal" evidence="6">
    <location>
        <begin position="165"/>
        <end position="299"/>
    </location>
</feature>
<dbReference type="InterPro" id="IPR037069">
    <property type="entry name" value="AcylCoA_DH/ox_N_sf"/>
</dbReference>
<comment type="caution">
    <text evidence="8">The sequence shown here is derived from an EMBL/GenBank/DDBJ whole genome shotgun (WGS) entry which is preliminary data.</text>
</comment>
<dbReference type="SUPFAM" id="SSF56645">
    <property type="entry name" value="Acyl-CoA dehydrogenase NM domain-like"/>
    <property type="match status" value="1"/>
</dbReference>
<evidence type="ECO:0000256" key="2">
    <source>
        <dbReference type="ARBA" id="ARBA00009347"/>
    </source>
</evidence>
<evidence type="ECO:0000256" key="5">
    <source>
        <dbReference type="ARBA" id="ARBA00023002"/>
    </source>
</evidence>
<accession>A0ABN1QP80</accession>
<dbReference type="PANTHER" id="PTHR43884">
    <property type="entry name" value="ACYL-COA DEHYDROGENASE"/>
    <property type="match status" value="1"/>
</dbReference>
<dbReference type="Pfam" id="PF02771">
    <property type="entry name" value="Acyl-CoA_dh_N"/>
    <property type="match status" value="1"/>
</dbReference>
<dbReference type="InterPro" id="IPR009075">
    <property type="entry name" value="AcylCo_DH/oxidase_C"/>
</dbReference>
<dbReference type="EMBL" id="BAAAHQ010000038">
    <property type="protein sequence ID" value="GAA0945333.1"/>
    <property type="molecule type" value="Genomic_DNA"/>
</dbReference>
<dbReference type="InterPro" id="IPR013786">
    <property type="entry name" value="AcylCoA_DH/ox_N"/>
</dbReference>
<dbReference type="Pfam" id="PF00441">
    <property type="entry name" value="Acyl-CoA_dh_1"/>
    <property type="match status" value="1"/>
</dbReference>
<keyword evidence="9" id="KW-1185">Reference proteome</keyword>
<evidence type="ECO:0000256" key="3">
    <source>
        <dbReference type="ARBA" id="ARBA00022630"/>
    </source>
</evidence>
<sequence length="307" mass="31639">MNFAFTDDQLAFAGAVREVLRTHCPPAALRTERTPAWEQLASLGLFTALVPETAGGLGLRLADLVPALEETGRACLPGPVAETAVAGPYLVAEPSLSAGLKVAFGPAELVADADLADLIVSCGRISGTARLQPVPGTDPCRRMFEVELAGSAPVDTSVALPLVTVATAAQLLGVGHHLVDGAVAYARARTQFGVPVGSFQAVKHQLADAAVALEFAAPLVYRAALTAGPPASASAVRDVSAAKAAAGEAAMLAARVALQVHGAVGYTEELDLRFWMARARSLSSLYGTSARHRATVRATLTSAPRYP</sequence>
<dbReference type="Gene3D" id="1.20.140.10">
    <property type="entry name" value="Butyryl-CoA Dehydrogenase, subunit A, domain 3"/>
    <property type="match status" value="1"/>
</dbReference>